<accession>A0A0U5FRR0</accession>
<sequence>MPDSRAVTIFIPEHLLRGVFITESPGHLPGLYRLAQWIGSVAFIVHKGWCYIRGKDAGPYIYHVGLQLQATVFKWPEDVKFVKDDKGALRQRDLSPLSTEQRSTARMDLYAWLNLSEEEERSMWDWHLLPHKRGHE</sequence>
<gene>
    <name evidence="1" type="ORF">ASPCAL00881</name>
</gene>
<dbReference type="AlphaFoldDB" id="A0A0U5FRR0"/>
<dbReference type="EMBL" id="CDMC01000001">
    <property type="protein sequence ID" value="CEL01293.1"/>
    <property type="molecule type" value="Genomic_DNA"/>
</dbReference>
<keyword evidence="2" id="KW-1185">Reference proteome</keyword>
<dbReference type="Proteomes" id="UP000054771">
    <property type="component" value="Unassembled WGS sequence"/>
</dbReference>
<dbReference type="OrthoDB" id="5422688at2759"/>
<evidence type="ECO:0000313" key="2">
    <source>
        <dbReference type="Proteomes" id="UP000054771"/>
    </source>
</evidence>
<dbReference type="STRING" id="454130.A0A0U5FRR0"/>
<name>A0A0U5FRR0_ASPCI</name>
<evidence type="ECO:0000313" key="1">
    <source>
        <dbReference type="EMBL" id="CEL01293.1"/>
    </source>
</evidence>
<proteinExistence type="predicted"/>
<reference evidence="2" key="1">
    <citation type="journal article" date="2016" name="Genome Announc.">
        <title>Draft genome sequences of fungus Aspergillus calidoustus.</title>
        <authorList>
            <person name="Horn F."/>
            <person name="Linde J."/>
            <person name="Mattern D.J."/>
            <person name="Walther G."/>
            <person name="Guthke R."/>
            <person name="Scherlach K."/>
            <person name="Martin K."/>
            <person name="Brakhage A.A."/>
            <person name="Petzke L."/>
            <person name="Valiante V."/>
        </authorList>
    </citation>
    <scope>NUCLEOTIDE SEQUENCE [LARGE SCALE GENOMIC DNA]</scope>
    <source>
        <strain evidence="2">SF006504</strain>
    </source>
</reference>
<protein>
    <submittedName>
        <fullName evidence="1">Uncharacterized protein</fullName>
    </submittedName>
</protein>
<organism evidence="1 2">
    <name type="scientific">Aspergillus calidoustus</name>
    <dbReference type="NCBI Taxonomy" id="454130"/>
    <lineage>
        <taxon>Eukaryota</taxon>
        <taxon>Fungi</taxon>
        <taxon>Dikarya</taxon>
        <taxon>Ascomycota</taxon>
        <taxon>Pezizomycotina</taxon>
        <taxon>Eurotiomycetes</taxon>
        <taxon>Eurotiomycetidae</taxon>
        <taxon>Eurotiales</taxon>
        <taxon>Aspergillaceae</taxon>
        <taxon>Aspergillus</taxon>
        <taxon>Aspergillus subgen. Nidulantes</taxon>
    </lineage>
</organism>